<dbReference type="GO" id="GO:0016811">
    <property type="term" value="F:hydrolase activity, acting on carbon-nitrogen (but not peptide) bonds, in linear amides"/>
    <property type="evidence" value="ECO:0007669"/>
    <property type="project" value="UniProtKB-ARBA"/>
</dbReference>
<dbReference type="InterPro" id="IPR029055">
    <property type="entry name" value="Ntn_hydrolases_N"/>
</dbReference>
<dbReference type="InterPro" id="IPR000246">
    <property type="entry name" value="Peptidase_T2"/>
</dbReference>
<dbReference type="AlphaFoldDB" id="A0A2J9VKR1"/>
<dbReference type="GO" id="GO:0005737">
    <property type="term" value="C:cytoplasm"/>
    <property type="evidence" value="ECO:0007669"/>
    <property type="project" value="TreeGrafter"/>
</dbReference>
<protein>
    <submittedName>
        <fullName evidence="4">Asparaginase</fullName>
    </submittedName>
</protein>
<sequence>MILLANSEAYPGIYESACRLNSGEDGLRAIIEGVKLVEVDPRVRTVGTGGWPNVLGEVELDASVMDGDSLRTGAIGALKGYIHPIEVAYRVMTDLNHEILVGEGASLFAKEIGALEGGNLIADSQKIWWEKLEQAMTAEEIGAFPNLPLAPLSNHATDPERVRDTTVFMSLDRTQKLSTATSTSGWAWKYPGRLGDSPIIGAGSYADSRYGACACTHTGEMSIRCATSHSVIMYLRMGWTLDDAVYEAIKDLQYLKDGYTEGVTIHAIDKFNNHKVVSFNCAGPVTYWHWQDGMAEPILREAELVTTRR</sequence>
<feature type="active site" description="Nucleophile" evidence="1">
    <location>
        <position position="165"/>
    </location>
</feature>
<proteinExistence type="predicted"/>
<organism evidence="4 5">
    <name type="scientific">Vibrio mimicus</name>
    <dbReference type="NCBI Taxonomy" id="674"/>
    <lineage>
        <taxon>Bacteria</taxon>
        <taxon>Pseudomonadati</taxon>
        <taxon>Pseudomonadota</taxon>
        <taxon>Gammaproteobacteria</taxon>
        <taxon>Vibrionales</taxon>
        <taxon>Vibrionaceae</taxon>
        <taxon>Vibrio</taxon>
    </lineage>
</organism>
<dbReference type="SUPFAM" id="SSF56235">
    <property type="entry name" value="N-terminal nucleophile aminohydrolases (Ntn hydrolases)"/>
    <property type="match status" value="1"/>
</dbReference>
<comment type="caution">
    <text evidence="4">The sequence shown here is derived from an EMBL/GenBank/DDBJ whole genome shotgun (WGS) entry which is preliminary data.</text>
</comment>
<reference evidence="4" key="1">
    <citation type="submission" date="2017-12" db="EMBL/GenBank/DDBJ databases">
        <title>FDA dAtabase for Regulatory Grade micrObial Sequences (FDA-ARGOS): Supporting development and validation of Infectious Disease Dx tests.</title>
        <authorList>
            <person name="Hoffmann M."/>
            <person name="Allard M."/>
            <person name="Evans P."/>
            <person name="Brown E."/>
            <person name="Tallon L.J."/>
            <person name="Sadzewicz L."/>
            <person name="Sengamalay N."/>
            <person name="Ott S."/>
            <person name="Godinez A."/>
            <person name="Nagaraj S."/>
            <person name="Vavikolanu K."/>
            <person name="Aluvathingal J."/>
            <person name="Nadendla S."/>
            <person name="Hobson J."/>
            <person name="Sichtig H."/>
        </authorList>
    </citation>
    <scope>NUCLEOTIDE SEQUENCE [LARGE SCALE GENOMIC DNA]</scope>
    <source>
        <strain evidence="4">FDAARGOS_113</strain>
    </source>
</reference>
<dbReference type="PANTHER" id="PTHR10188">
    <property type="entry name" value="L-ASPARAGINASE"/>
    <property type="match status" value="1"/>
</dbReference>
<dbReference type="Proteomes" id="UP000053748">
    <property type="component" value="Unassembled WGS sequence"/>
</dbReference>
<dbReference type="Pfam" id="PF01112">
    <property type="entry name" value="Asparaginase_2"/>
    <property type="match status" value="1"/>
</dbReference>
<evidence type="ECO:0000256" key="3">
    <source>
        <dbReference type="PIRSR" id="PIRSR600246-3"/>
    </source>
</evidence>
<dbReference type="RefSeq" id="WP_000601718.1">
    <property type="nucleotide sequence ID" value="NZ_CAWMSS010000002.1"/>
</dbReference>
<dbReference type="EMBL" id="LOSJ02000001">
    <property type="protein sequence ID" value="PNM64364.1"/>
    <property type="molecule type" value="Genomic_DNA"/>
</dbReference>
<accession>A0A2J9VKR1</accession>
<dbReference type="OrthoDB" id="9780217at2"/>
<feature type="binding site" evidence="2">
    <location>
        <begin position="193"/>
        <end position="196"/>
    </location>
    <ligand>
        <name>substrate</name>
    </ligand>
</feature>
<feature type="binding site" evidence="2">
    <location>
        <begin position="216"/>
        <end position="219"/>
    </location>
    <ligand>
        <name>substrate</name>
    </ligand>
</feature>
<evidence type="ECO:0000256" key="2">
    <source>
        <dbReference type="PIRSR" id="PIRSR600246-2"/>
    </source>
</evidence>
<evidence type="ECO:0000256" key="1">
    <source>
        <dbReference type="PIRSR" id="PIRSR600246-1"/>
    </source>
</evidence>
<feature type="site" description="Cleavage; by autolysis" evidence="3">
    <location>
        <begin position="164"/>
        <end position="165"/>
    </location>
</feature>
<gene>
    <name evidence="4" type="ORF">AL544_005470</name>
</gene>
<evidence type="ECO:0000313" key="4">
    <source>
        <dbReference type="EMBL" id="PNM64364.1"/>
    </source>
</evidence>
<keyword evidence="5" id="KW-1185">Reference proteome</keyword>
<name>A0A2J9VKR1_VIBMI</name>
<dbReference type="PANTHER" id="PTHR10188:SF6">
    <property type="entry name" value="N(4)-(BETA-N-ACETYLGLUCOSAMINYL)-L-ASPARAGINASE"/>
    <property type="match status" value="1"/>
</dbReference>
<evidence type="ECO:0000313" key="5">
    <source>
        <dbReference type="Proteomes" id="UP000053748"/>
    </source>
</evidence>
<dbReference type="Gene3D" id="3.60.20.30">
    <property type="entry name" value="(Glycosyl)asparaginase"/>
    <property type="match status" value="1"/>
</dbReference>